<dbReference type="CDD" id="cd07377">
    <property type="entry name" value="WHTH_GntR"/>
    <property type="match status" value="1"/>
</dbReference>
<dbReference type="InterPro" id="IPR036390">
    <property type="entry name" value="WH_DNA-bd_sf"/>
</dbReference>
<dbReference type="PROSITE" id="PS50949">
    <property type="entry name" value="HTH_GNTR"/>
    <property type="match status" value="1"/>
</dbReference>
<dbReference type="SUPFAM" id="SSF46785">
    <property type="entry name" value="Winged helix' DNA-binding domain"/>
    <property type="match status" value="1"/>
</dbReference>
<dbReference type="SMART" id="SM00345">
    <property type="entry name" value="HTH_GNTR"/>
    <property type="match status" value="1"/>
</dbReference>
<sequence>MDDERPIFLQVAELIENQIIDGAMPEGAQVPSINELAAFHRINPATALKGITRLVDAGLLFKQRGIGMFVADGARSRLLDQRREAFSEQYVRPLVAEAAKLGIGSDELAAMIRRQAVPALAAQRWRTTDKEAGR</sequence>
<evidence type="ECO:0000313" key="5">
    <source>
        <dbReference type="EMBL" id="MDO8105931.1"/>
    </source>
</evidence>
<keyword evidence="6" id="KW-1185">Reference proteome</keyword>
<dbReference type="EMBL" id="JAUQYP010000001">
    <property type="protein sequence ID" value="MDO8105931.1"/>
    <property type="molecule type" value="Genomic_DNA"/>
</dbReference>
<reference evidence="5 6" key="1">
    <citation type="submission" date="2023-07" db="EMBL/GenBank/DDBJ databases">
        <title>Description of novel actinomycetes strains, isolated from tidal flat sediment.</title>
        <authorList>
            <person name="Lu C."/>
        </authorList>
    </citation>
    <scope>NUCLEOTIDE SEQUENCE [LARGE SCALE GENOMIC DNA]</scope>
    <source>
        <strain evidence="5 6">SYSU T00b441</strain>
    </source>
</reference>
<accession>A0ABT9D5A3</accession>
<dbReference type="Proteomes" id="UP001232536">
    <property type="component" value="Unassembled WGS sequence"/>
</dbReference>
<keyword evidence="1" id="KW-0805">Transcription regulation</keyword>
<protein>
    <submittedName>
        <fullName evidence="5">GntR family transcriptional regulator</fullName>
    </submittedName>
</protein>
<dbReference type="PANTHER" id="PTHR38445">
    <property type="entry name" value="HTH-TYPE TRANSCRIPTIONAL REPRESSOR YTRA"/>
    <property type="match status" value="1"/>
</dbReference>
<dbReference type="Gene3D" id="1.10.10.10">
    <property type="entry name" value="Winged helix-like DNA-binding domain superfamily/Winged helix DNA-binding domain"/>
    <property type="match status" value="1"/>
</dbReference>
<comment type="caution">
    <text evidence="5">The sequence shown here is derived from an EMBL/GenBank/DDBJ whole genome shotgun (WGS) entry which is preliminary data.</text>
</comment>
<organism evidence="5 6">
    <name type="scientific">Actinotalea lenta</name>
    <dbReference type="NCBI Taxonomy" id="3064654"/>
    <lineage>
        <taxon>Bacteria</taxon>
        <taxon>Bacillati</taxon>
        <taxon>Actinomycetota</taxon>
        <taxon>Actinomycetes</taxon>
        <taxon>Micrococcales</taxon>
        <taxon>Cellulomonadaceae</taxon>
        <taxon>Actinotalea</taxon>
    </lineage>
</organism>
<proteinExistence type="predicted"/>
<dbReference type="Pfam" id="PF00392">
    <property type="entry name" value="GntR"/>
    <property type="match status" value="1"/>
</dbReference>
<dbReference type="InterPro" id="IPR000524">
    <property type="entry name" value="Tscrpt_reg_HTH_GntR"/>
</dbReference>
<keyword evidence="2" id="KW-0238">DNA-binding</keyword>
<feature type="domain" description="HTH gntR-type" evidence="4">
    <location>
        <begin position="5"/>
        <end position="73"/>
    </location>
</feature>
<evidence type="ECO:0000256" key="2">
    <source>
        <dbReference type="ARBA" id="ARBA00023125"/>
    </source>
</evidence>
<name>A0ABT9D5A3_9CELL</name>
<dbReference type="InterPro" id="IPR036388">
    <property type="entry name" value="WH-like_DNA-bd_sf"/>
</dbReference>
<evidence type="ECO:0000259" key="4">
    <source>
        <dbReference type="PROSITE" id="PS50949"/>
    </source>
</evidence>
<keyword evidence="3" id="KW-0804">Transcription</keyword>
<evidence type="ECO:0000313" key="6">
    <source>
        <dbReference type="Proteomes" id="UP001232536"/>
    </source>
</evidence>
<evidence type="ECO:0000256" key="3">
    <source>
        <dbReference type="ARBA" id="ARBA00023163"/>
    </source>
</evidence>
<dbReference type="PANTHER" id="PTHR38445:SF10">
    <property type="entry name" value="GNTR-FAMILY TRANSCRIPTIONAL REGULATOR"/>
    <property type="match status" value="1"/>
</dbReference>
<dbReference type="RefSeq" id="WP_304599624.1">
    <property type="nucleotide sequence ID" value="NZ_JAUQYO010000004.1"/>
</dbReference>
<evidence type="ECO:0000256" key="1">
    <source>
        <dbReference type="ARBA" id="ARBA00023015"/>
    </source>
</evidence>
<gene>
    <name evidence="5" type="ORF">Q6348_01825</name>
</gene>